<keyword evidence="2" id="KW-1185">Reference proteome</keyword>
<keyword evidence="1" id="KW-0378">Hydrolase</keyword>
<dbReference type="CDD" id="cd00303">
    <property type="entry name" value="retropepsin_like"/>
    <property type="match status" value="1"/>
</dbReference>
<sequence>MNSRHGIAHPFTETAVSGFGALVQPLVHVQLRADPSRDWSLQIRALVDTGASITLIQRPYLRELGLDPERLGPPQSFASATGAATCHAARVDLRIGRRRQPDGPILSQRTVYFTDANLPVPILLGQRGVLDSLQLVHNNCGSSPSFRLNMP</sequence>
<reference evidence="1" key="1">
    <citation type="submission" date="2022-11" db="EMBL/GenBank/DDBJ databases">
        <title>Minimal conservation of predation-associated metabolite biosynthetic gene clusters underscores biosynthetic potential of Myxococcota including descriptions for ten novel species: Archangium lansinium sp. nov., Myxococcus landrumus sp. nov., Nannocystis bai.</title>
        <authorList>
            <person name="Ahearne A."/>
            <person name="Stevens C."/>
            <person name="Phillips K."/>
        </authorList>
    </citation>
    <scope>NUCLEOTIDE SEQUENCE</scope>
    <source>
        <strain evidence="1">Na p29</strain>
    </source>
</reference>
<dbReference type="EMBL" id="JAPNKE010000002">
    <property type="protein sequence ID" value="MCY1011495.1"/>
    <property type="molecule type" value="Genomic_DNA"/>
</dbReference>
<dbReference type="Proteomes" id="UP001150924">
    <property type="component" value="Unassembled WGS sequence"/>
</dbReference>
<accession>A0A9X3EXR8</accession>
<dbReference type="RefSeq" id="WP_267774772.1">
    <property type="nucleotide sequence ID" value="NZ_JAPNKE010000002.1"/>
</dbReference>
<dbReference type="AlphaFoldDB" id="A0A9X3EXR8"/>
<organism evidence="1 2">
    <name type="scientific">Nannocystis pusilla</name>
    <dbReference type="NCBI Taxonomy" id="889268"/>
    <lineage>
        <taxon>Bacteria</taxon>
        <taxon>Pseudomonadati</taxon>
        <taxon>Myxococcota</taxon>
        <taxon>Polyangia</taxon>
        <taxon>Nannocystales</taxon>
        <taxon>Nannocystaceae</taxon>
        <taxon>Nannocystis</taxon>
    </lineage>
</organism>
<dbReference type="InterPro" id="IPR021109">
    <property type="entry name" value="Peptidase_aspartic_dom_sf"/>
</dbReference>
<evidence type="ECO:0000313" key="2">
    <source>
        <dbReference type="Proteomes" id="UP001150924"/>
    </source>
</evidence>
<name>A0A9X3EXR8_9BACT</name>
<keyword evidence="1" id="KW-0645">Protease</keyword>
<evidence type="ECO:0000313" key="1">
    <source>
        <dbReference type="EMBL" id="MCY1011495.1"/>
    </source>
</evidence>
<comment type="caution">
    <text evidence="1">The sequence shown here is derived from an EMBL/GenBank/DDBJ whole genome shotgun (WGS) entry which is preliminary data.</text>
</comment>
<dbReference type="PROSITE" id="PS00141">
    <property type="entry name" value="ASP_PROTEASE"/>
    <property type="match status" value="1"/>
</dbReference>
<protein>
    <submittedName>
        <fullName evidence="1">Retropepsin-like aspartic protease</fullName>
    </submittedName>
</protein>
<proteinExistence type="predicted"/>
<dbReference type="GO" id="GO:0006508">
    <property type="term" value="P:proteolysis"/>
    <property type="evidence" value="ECO:0007669"/>
    <property type="project" value="UniProtKB-KW"/>
</dbReference>
<dbReference type="Pfam" id="PF13650">
    <property type="entry name" value="Asp_protease_2"/>
    <property type="match status" value="1"/>
</dbReference>
<gene>
    <name evidence="1" type="ORF">OV079_39230</name>
</gene>
<dbReference type="SUPFAM" id="SSF50630">
    <property type="entry name" value="Acid proteases"/>
    <property type="match status" value="1"/>
</dbReference>
<dbReference type="GO" id="GO:0004190">
    <property type="term" value="F:aspartic-type endopeptidase activity"/>
    <property type="evidence" value="ECO:0007669"/>
    <property type="project" value="InterPro"/>
</dbReference>
<dbReference type="InterPro" id="IPR001969">
    <property type="entry name" value="Aspartic_peptidase_AS"/>
</dbReference>
<dbReference type="Gene3D" id="2.40.70.10">
    <property type="entry name" value="Acid Proteases"/>
    <property type="match status" value="1"/>
</dbReference>